<accession>A0ABQ9HJM0</accession>
<gene>
    <name evidence="1" type="ORF">PR048_016251</name>
</gene>
<comment type="caution">
    <text evidence="1">The sequence shown here is derived from an EMBL/GenBank/DDBJ whole genome shotgun (WGS) entry which is preliminary data.</text>
</comment>
<keyword evidence="2" id="KW-1185">Reference proteome</keyword>
<reference evidence="1 2" key="1">
    <citation type="submission" date="2023-02" db="EMBL/GenBank/DDBJ databases">
        <title>LHISI_Scaffold_Assembly.</title>
        <authorList>
            <person name="Stuart O.P."/>
            <person name="Cleave R."/>
            <person name="Magrath M.J.L."/>
            <person name="Mikheyev A.S."/>
        </authorList>
    </citation>
    <scope>NUCLEOTIDE SEQUENCE [LARGE SCALE GENOMIC DNA]</scope>
    <source>
        <strain evidence="1">Daus_M_001</strain>
        <tissue evidence="1">Leg muscle</tissue>
    </source>
</reference>
<proteinExistence type="predicted"/>
<organism evidence="1 2">
    <name type="scientific">Dryococelus australis</name>
    <dbReference type="NCBI Taxonomy" id="614101"/>
    <lineage>
        <taxon>Eukaryota</taxon>
        <taxon>Metazoa</taxon>
        <taxon>Ecdysozoa</taxon>
        <taxon>Arthropoda</taxon>
        <taxon>Hexapoda</taxon>
        <taxon>Insecta</taxon>
        <taxon>Pterygota</taxon>
        <taxon>Neoptera</taxon>
        <taxon>Polyneoptera</taxon>
        <taxon>Phasmatodea</taxon>
        <taxon>Verophasmatodea</taxon>
        <taxon>Anareolatae</taxon>
        <taxon>Phasmatidae</taxon>
        <taxon>Eurycanthinae</taxon>
        <taxon>Dryococelus</taxon>
    </lineage>
</organism>
<name>A0ABQ9HJM0_9NEOP</name>
<evidence type="ECO:0000313" key="1">
    <source>
        <dbReference type="EMBL" id="KAJ8884394.1"/>
    </source>
</evidence>
<evidence type="ECO:0000313" key="2">
    <source>
        <dbReference type="Proteomes" id="UP001159363"/>
    </source>
</evidence>
<dbReference type="Proteomes" id="UP001159363">
    <property type="component" value="Chromosome 4"/>
</dbReference>
<protein>
    <submittedName>
        <fullName evidence="1">Uncharacterized protein</fullName>
    </submittedName>
</protein>
<sequence>MVVKDNKLCFNFLSPAHVIKLCKSGGCKMYGNCITLCCIRTKNRLTIPVHHKVSYMYAVHCLSCSQSNFISENLVKRLQLERTKNQVHIKG</sequence>
<dbReference type="EMBL" id="JARBHB010000005">
    <property type="protein sequence ID" value="KAJ8884394.1"/>
    <property type="molecule type" value="Genomic_DNA"/>
</dbReference>